<protein>
    <submittedName>
        <fullName evidence="7">Group 1 truncated hemoglobin</fullName>
    </submittedName>
</protein>
<keyword evidence="3 5" id="KW-0479">Metal-binding</keyword>
<dbReference type="InterPro" id="IPR001486">
    <property type="entry name" value="Hemoglobin_trunc"/>
</dbReference>
<dbReference type="Proteomes" id="UP001164472">
    <property type="component" value="Chromosome"/>
</dbReference>
<keyword evidence="2 5" id="KW-0349">Heme</keyword>
<dbReference type="GO" id="GO:0019825">
    <property type="term" value="F:oxygen binding"/>
    <property type="evidence" value="ECO:0007669"/>
    <property type="project" value="InterPro"/>
</dbReference>
<dbReference type="Pfam" id="PF01152">
    <property type="entry name" value="Bac_globin"/>
    <property type="match status" value="1"/>
</dbReference>
<dbReference type="AlphaFoldDB" id="A0A9E8HJ30"/>
<organism evidence="7 8">
    <name type="scientific">Alkalimarinus sediminis</name>
    <dbReference type="NCBI Taxonomy" id="1632866"/>
    <lineage>
        <taxon>Bacteria</taxon>
        <taxon>Pseudomonadati</taxon>
        <taxon>Pseudomonadota</taxon>
        <taxon>Gammaproteobacteria</taxon>
        <taxon>Alteromonadales</taxon>
        <taxon>Alteromonadaceae</taxon>
        <taxon>Alkalimarinus</taxon>
    </lineage>
</organism>
<dbReference type="GO" id="GO:0046872">
    <property type="term" value="F:metal ion binding"/>
    <property type="evidence" value="ECO:0007669"/>
    <property type="project" value="UniProtKB-KW"/>
</dbReference>
<feature type="binding site" description="distal binding residue" evidence="5">
    <location>
        <position position="99"/>
    </location>
    <ligand>
        <name>heme</name>
        <dbReference type="ChEBI" id="CHEBI:30413"/>
    </ligand>
    <ligandPart>
        <name>Fe</name>
        <dbReference type="ChEBI" id="CHEBI:18248"/>
    </ligandPart>
</feature>
<keyword evidence="1" id="KW-0813">Transport</keyword>
<dbReference type="GO" id="GO:0020037">
    <property type="term" value="F:heme binding"/>
    <property type="evidence" value="ECO:0007669"/>
    <property type="project" value="InterPro"/>
</dbReference>
<dbReference type="KEGG" id="asem:NNL22_14795"/>
<dbReference type="SMR" id="A0A9E8HJ30"/>
<keyword evidence="8" id="KW-1185">Reference proteome</keyword>
<dbReference type="Gene3D" id="1.10.490.10">
    <property type="entry name" value="Globins"/>
    <property type="match status" value="1"/>
</dbReference>
<dbReference type="InterPro" id="IPR009050">
    <property type="entry name" value="Globin-like_sf"/>
</dbReference>
<dbReference type="RefSeq" id="WP_251811122.1">
    <property type="nucleotide sequence ID" value="NZ_CP101527.1"/>
</dbReference>
<name>A0A9E8HJ30_9ALTE</name>
<feature type="chain" id="PRO_5039243614" evidence="6">
    <location>
        <begin position="24"/>
        <end position="147"/>
    </location>
</feature>
<evidence type="ECO:0000256" key="2">
    <source>
        <dbReference type="ARBA" id="ARBA00022617"/>
    </source>
</evidence>
<proteinExistence type="predicted"/>
<evidence type="ECO:0000256" key="1">
    <source>
        <dbReference type="ARBA" id="ARBA00022448"/>
    </source>
</evidence>
<evidence type="ECO:0000313" key="7">
    <source>
        <dbReference type="EMBL" id="UZW74277.1"/>
    </source>
</evidence>
<feature type="signal peptide" evidence="6">
    <location>
        <begin position="1"/>
        <end position="23"/>
    </location>
</feature>
<evidence type="ECO:0000313" key="8">
    <source>
        <dbReference type="Proteomes" id="UP001164472"/>
    </source>
</evidence>
<evidence type="ECO:0000256" key="6">
    <source>
        <dbReference type="SAM" id="SignalP"/>
    </source>
</evidence>
<dbReference type="EMBL" id="CP101527">
    <property type="protein sequence ID" value="UZW74277.1"/>
    <property type="molecule type" value="Genomic_DNA"/>
</dbReference>
<reference evidence="7" key="1">
    <citation type="submission" date="2022-07" db="EMBL/GenBank/DDBJ databases">
        <title>Alkalimarinus sp. nov., isolated from gut of a Alitta virens.</title>
        <authorList>
            <person name="Yang A.I."/>
            <person name="Shin N.-R."/>
        </authorList>
    </citation>
    <scope>NUCLEOTIDE SEQUENCE</scope>
    <source>
        <strain evidence="7">FA028</strain>
    </source>
</reference>
<keyword evidence="4 5" id="KW-0408">Iron</keyword>
<accession>A0A9E8HJ30</accession>
<evidence type="ECO:0000256" key="3">
    <source>
        <dbReference type="ARBA" id="ARBA00022723"/>
    </source>
</evidence>
<gene>
    <name evidence="7" type="ORF">NNL22_14795</name>
</gene>
<dbReference type="CDD" id="cd00454">
    <property type="entry name" value="TrHb1_N"/>
    <property type="match status" value="1"/>
</dbReference>
<dbReference type="SUPFAM" id="SSF46458">
    <property type="entry name" value="Globin-like"/>
    <property type="match status" value="1"/>
</dbReference>
<keyword evidence="6" id="KW-0732">Signal</keyword>
<dbReference type="InterPro" id="IPR012292">
    <property type="entry name" value="Globin/Proto"/>
</dbReference>
<evidence type="ECO:0000256" key="5">
    <source>
        <dbReference type="PIRSR" id="PIRSR601486-1"/>
    </source>
</evidence>
<evidence type="ECO:0000256" key="4">
    <source>
        <dbReference type="ARBA" id="ARBA00023004"/>
    </source>
</evidence>
<sequence>MSKVRFMLLIPILLLCWSCSSHSLLDRDSNQTLFNRIGGQPVLEKLVNNLVKNIGQDDVIFHFFADSNVTRFKDNLYIHLCSVADGPCHYGGDSMVDIHTGMNIREGDFNHLVELMITAMESSGIAYPLQNELLSRLVPLRNEIIKI</sequence>